<evidence type="ECO:0000313" key="2">
    <source>
        <dbReference type="EMBL" id="RCH44377.1"/>
    </source>
</evidence>
<name>A0A367G0Z3_9FIRM</name>
<protein>
    <submittedName>
        <fullName evidence="2">YlbF family regulator</fullName>
    </submittedName>
</protein>
<dbReference type="SUPFAM" id="SSF158622">
    <property type="entry name" value="YheA/YmcA-like"/>
    <property type="match status" value="1"/>
</dbReference>
<reference evidence="2 3" key="1">
    <citation type="submission" date="2018-02" db="EMBL/GenBank/DDBJ databases">
        <title>Complete genome sequencing of Faecalibacterium prausnitzii strains isolated from the human gut.</title>
        <authorList>
            <person name="Fitzgerald B.C."/>
            <person name="Shkoporov A.N."/>
            <person name="Ross P.R."/>
            <person name="Hill C."/>
        </authorList>
    </citation>
    <scope>NUCLEOTIDE SEQUENCE [LARGE SCALE GENOMIC DNA]</scope>
    <source>
        <strain evidence="2 3">APC942/31-1</strain>
    </source>
</reference>
<dbReference type="EMBL" id="PSQG01000008">
    <property type="protein sequence ID" value="RCH44377.1"/>
    <property type="molecule type" value="Genomic_DNA"/>
</dbReference>
<dbReference type="Proteomes" id="UP000253208">
    <property type="component" value="Unassembled WGS sequence"/>
</dbReference>
<dbReference type="RefSeq" id="WP_015527090.1">
    <property type="nucleotide sequence ID" value="NZ_PSQG01000008.1"/>
</dbReference>
<proteinExistence type="predicted"/>
<accession>A0A367G0Z3</accession>
<dbReference type="Gene3D" id="1.20.1500.10">
    <property type="entry name" value="YheA/YmcA-like"/>
    <property type="match status" value="1"/>
</dbReference>
<dbReference type="InterPro" id="IPR010368">
    <property type="entry name" value="Com_YlbF"/>
</dbReference>
<keyword evidence="1" id="KW-0175">Coiled coil</keyword>
<evidence type="ECO:0000313" key="3">
    <source>
        <dbReference type="Proteomes" id="UP000253208"/>
    </source>
</evidence>
<feature type="coiled-coil region" evidence="1">
    <location>
        <begin position="14"/>
        <end position="77"/>
    </location>
</feature>
<organism evidence="2 3">
    <name type="scientific">Blautia obeum</name>
    <dbReference type="NCBI Taxonomy" id="40520"/>
    <lineage>
        <taxon>Bacteria</taxon>
        <taxon>Bacillati</taxon>
        <taxon>Bacillota</taxon>
        <taxon>Clostridia</taxon>
        <taxon>Lachnospirales</taxon>
        <taxon>Lachnospiraceae</taxon>
        <taxon>Blautia</taxon>
    </lineage>
</organism>
<dbReference type="Pfam" id="PF06133">
    <property type="entry name" value="Com_YlbF"/>
    <property type="match status" value="1"/>
</dbReference>
<comment type="caution">
    <text evidence="2">The sequence shown here is derived from an EMBL/GenBank/DDBJ whole genome shotgun (WGS) entry which is preliminary data.</text>
</comment>
<evidence type="ECO:0000256" key="1">
    <source>
        <dbReference type="SAM" id="Coils"/>
    </source>
</evidence>
<sequence length="112" mass="13118">MDEISMEIEKLLDAVHRSDEYQEYQKQAAQLEADPELKARVMRFRGDNFRLQNHSDKDELFHIAEQLNQESASLRQNLKVNAYLDAELALCRLMQRICRTLVDGIDIQIPDL</sequence>
<dbReference type="AlphaFoldDB" id="A0A367G0Z3"/>
<dbReference type="InterPro" id="IPR023378">
    <property type="entry name" value="YheA/YmcA-like_dom_sf"/>
</dbReference>
<gene>
    <name evidence="2" type="ORF">C4886_06950</name>
</gene>